<reference evidence="1 2" key="1">
    <citation type="journal article" date="2020" name="Int. J. Syst. Evol. Microbiol.">
        <title>Novel acetic acid bacteria from cider fermentations: Acetobacter conturbans sp. nov. and Acetobacter fallax sp. nov.</title>
        <authorList>
            <person name="Sombolestani A.S."/>
            <person name="Cleenwerck I."/>
            <person name="Cnockaert M."/>
            <person name="Borremans W."/>
            <person name="Wieme A.D."/>
            <person name="De Vuyst L."/>
            <person name="Vandamme P."/>
        </authorList>
    </citation>
    <scope>NUCLEOTIDE SEQUENCE [LARGE SCALE GENOMIC DNA]</scope>
    <source>
        <strain evidence="1 2">LMG 1627</strain>
    </source>
</reference>
<comment type="caution">
    <text evidence="1">The sequence shown here is derived from an EMBL/GenBank/DDBJ whole genome shotgun (WGS) entry which is preliminary data.</text>
</comment>
<gene>
    <name evidence="1" type="primary">narM</name>
    <name evidence="1" type="ORF">GOB81_07235</name>
</gene>
<sequence>MTLFEFERDFAGSLRCIPMLARMKLDLCGIKLSLRQWSRFSHEERATLVDLPFENDADKEAYRALLLTLIETRTDEPARFLATDSFEEWEKAHTVPDIVATQAIRDGIREPTLLEWRNLTPLQRFSLVKLSRCSHENANFRPAMREFLGR</sequence>
<accession>A0ABX0JZW4</accession>
<dbReference type="Pfam" id="PF09655">
    <property type="entry name" value="Nitr_red_assoc"/>
    <property type="match status" value="1"/>
</dbReference>
<keyword evidence="2" id="KW-1185">Reference proteome</keyword>
<protein>
    <submittedName>
        <fullName evidence="1">Nitrate reductase maturation protein NarM</fullName>
    </submittedName>
</protein>
<name>A0ABX0JZW4_9PROT</name>
<proteinExistence type="predicted"/>
<organism evidence="1 2">
    <name type="scientific">Acetobacter conturbans</name>
    <dbReference type="NCBI Taxonomy" id="1737472"/>
    <lineage>
        <taxon>Bacteria</taxon>
        <taxon>Pseudomonadati</taxon>
        <taxon>Pseudomonadota</taxon>
        <taxon>Alphaproteobacteria</taxon>
        <taxon>Acetobacterales</taxon>
        <taxon>Acetobacteraceae</taxon>
        <taxon>Acetobacter</taxon>
    </lineage>
</organism>
<evidence type="ECO:0000313" key="1">
    <source>
        <dbReference type="EMBL" id="NHN88422.1"/>
    </source>
</evidence>
<dbReference type="Proteomes" id="UP000631653">
    <property type="component" value="Unassembled WGS sequence"/>
</dbReference>
<dbReference type="InterPro" id="IPR013481">
    <property type="entry name" value="NarM"/>
</dbReference>
<dbReference type="EMBL" id="WOSY01000005">
    <property type="protein sequence ID" value="NHN88422.1"/>
    <property type="molecule type" value="Genomic_DNA"/>
</dbReference>
<dbReference type="RefSeq" id="WP_173569704.1">
    <property type="nucleotide sequence ID" value="NZ_WOSY01000005.1"/>
</dbReference>
<dbReference type="NCBIfam" id="TIGR02664">
    <property type="entry name" value="nitr_red_assoc"/>
    <property type="match status" value="1"/>
</dbReference>
<evidence type="ECO:0000313" key="2">
    <source>
        <dbReference type="Proteomes" id="UP000631653"/>
    </source>
</evidence>